<dbReference type="InterPro" id="IPR011335">
    <property type="entry name" value="Restrct_endonuc-II-like"/>
</dbReference>
<evidence type="ECO:0000313" key="4">
    <source>
        <dbReference type="Proteomes" id="UP000020766"/>
    </source>
</evidence>
<comment type="caution">
    <text evidence="3">The sequence shown here is derived from an EMBL/GenBank/DDBJ whole genome shotgun (WGS) entry which is preliminary data.</text>
</comment>
<reference evidence="3 4" key="1">
    <citation type="submission" date="2014-01" db="EMBL/GenBank/DDBJ databases">
        <title>Interspecies Systems Biology Uncovers Metabolites Affecting C. elegans Gene Expression and Life History Traits.</title>
        <authorList>
            <person name="Watson E."/>
            <person name="Macneil L.T."/>
            <person name="Ritter A.D."/>
            <person name="Yilmaz L.S."/>
            <person name="Rosebrock A.P."/>
            <person name="Caudy A.A."/>
            <person name="Walhout A.J."/>
        </authorList>
    </citation>
    <scope>NUCLEOTIDE SEQUENCE [LARGE SCALE GENOMIC DNA]</scope>
    <source>
        <strain evidence="3 4">DA1877</strain>
    </source>
</reference>
<dbReference type="NCBIfam" id="NF009150">
    <property type="entry name" value="PRK12497.1-3"/>
    <property type="match status" value="1"/>
</dbReference>
<dbReference type="PATRIC" id="fig|1457173.3.peg.2171"/>
<dbReference type="EMBL" id="JBOK01000011">
    <property type="protein sequence ID" value="EXU79991.1"/>
    <property type="molecule type" value="Genomic_DNA"/>
</dbReference>
<dbReference type="GO" id="GO:0003676">
    <property type="term" value="F:nucleic acid binding"/>
    <property type="evidence" value="ECO:0007669"/>
    <property type="project" value="InterPro"/>
</dbReference>
<keyword evidence="4" id="KW-1185">Reference proteome</keyword>
<dbReference type="PANTHER" id="PTHR34039">
    <property type="entry name" value="UPF0102 PROTEIN YRAN"/>
    <property type="match status" value="1"/>
</dbReference>
<organism evidence="3 4">
    <name type="scientific">Comamonas aquatica DA1877</name>
    <dbReference type="NCBI Taxonomy" id="1457173"/>
    <lineage>
        <taxon>Bacteria</taxon>
        <taxon>Pseudomonadati</taxon>
        <taxon>Pseudomonadota</taxon>
        <taxon>Betaproteobacteria</taxon>
        <taxon>Burkholderiales</taxon>
        <taxon>Comamonadaceae</taxon>
        <taxon>Comamonas</taxon>
    </lineage>
</organism>
<dbReference type="InterPro" id="IPR003509">
    <property type="entry name" value="UPF0102_YraN-like"/>
</dbReference>
<dbReference type="InterPro" id="IPR011856">
    <property type="entry name" value="tRNA_endonuc-like_dom_sf"/>
</dbReference>
<dbReference type="PANTHER" id="PTHR34039:SF1">
    <property type="entry name" value="UPF0102 PROTEIN YRAN"/>
    <property type="match status" value="1"/>
</dbReference>
<dbReference type="HAMAP" id="MF_00048">
    <property type="entry name" value="UPF0102"/>
    <property type="match status" value="1"/>
</dbReference>
<proteinExistence type="inferred from homology"/>
<gene>
    <name evidence="3" type="ORF">AX13_02510</name>
</gene>
<dbReference type="RefSeq" id="WP_042417409.1">
    <property type="nucleotide sequence ID" value="NZ_JBOK01000011.1"/>
</dbReference>
<dbReference type="Proteomes" id="UP000020766">
    <property type="component" value="Unassembled WGS sequence"/>
</dbReference>
<evidence type="ECO:0000256" key="1">
    <source>
        <dbReference type="ARBA" id="ARBA00006738"/>
    </source>
</evidence>
<name>A0A014MDX5_9BURK</name>
<dbReference type="AlphaFoldDB" id="A0A014MDX5"/>
<evidence type="ECO:0000256" key="2">
    <source>
        <dbReference type="HAMAP-Rule" id="MF_00048"/>
    </source>
</evidence>
<dbReference type="Gene3D" id="3.40.1350.10">
    <property type="match status" value="1"/>
</dbReference>
<accession>A0A014MDX5</accession>
<evidence type="ECO:0000313" key="3">
    <source>
        <dbReference type="EMBL" id="EXU79991.1"/>
    </source>
</evidence>
<dbReference type="GeneID" id="74939975"/>
<comment type="similarity">
    <text evidence="1 2">Belongs to the UPF0102 family.</text>
</comment>
<sequence length="132" mass="14188">MFFLGKKPQTAAPATAAQLRGRAGEDRALAHLQARGLRLLVRNYQAPGRAGGEIDLILQDPQGTVVFVEVRSRSRADFGGAGGSIGAAKRQRVVATAQHWLQRHGAACPCRFDVVLIEGEQLQWLQAAFDAG</sequence>
<dbReference type="SUPFAM" id="SSF52980">
    <property type="entry name" value="Restriction endonuclease-like"/>
    <property type="match status" value="1"/>
</dbReference>
<dbReference type="NCBIfam" id="TIGR00252">
    <property type="entry name" value="YraN family protein"/>
    <property type="match status" value="1"/>
</dbReference>
<protein>
    <recommendedName>
        <fullName evidence="2">UPF0102 protein AX13_02510</fullName>
    </recommendedName>
</protein>
<dbReference type="Pfam" id="PF02021">
    <property type="entry name" value="UPF0102"/>
    <property type="match status" value="1"/>
</dbReference>